<name>H9M8C0_PHLSQ</name>
<sequence length="100" mass="11560">MLKAKICHVELLGGPKVFHKKASHHTFQHLPRLDRTLNQIRQPPVYRPRAREDVVRIQNTALHIPRGQANKMNSTQLSRGKEDTKGQRTNMLQRNTFCGL</sequence>
<geneLocation type="mitochondrion" evidence="2"/>
<dbReference type="RefSeq" id="YP_006234307.1">
    <property type="nucleotide sequence ID" value="NC_017755.1"/>
</dbReference>
<dbReference type="EMBL" id="JQ002659">
    <property type="protein sequence ID" value="AEV55827.1"/>
    <property type="molecule type" value="Genomic_DNA"/>
</dbReference>
<organism evidence="2">
    <name type="scientific">Phlegmariurus squarrosus</name>
    <name type="common">Rock tassel fern</name>
    <name type="synonym">Lycopodium squarrosum</name>
    <dbReference type="NCBI Taxonomy" id="73615"/>
    <lineage>
        <taxon>Eukaryota</taxon>
        <taxon>Viridiplantae</taxon>
        <taxon>Streptophyta</taxon>
        <taxon>Embryophyta</taxon>
        <taxon>Tracheophyta</taxon>
        <taxon>Lycopodiopsida</taxon>
        <taxon>Lycopodiales</taxon>
        <taxon>Lycopodiaceae</taxon>
        <taxon>Huperzioideae</taxon>
        <taxon>Phlegmariurus</taxon>
    </lineage>
</organism>
<accession>H9M8C0</accession>
<gene>
    <name evidence="2" type="primary">ORF100_2</name>
    <name evidence="2" type="ORF">HusqMp65</name>
</gene>
<reference evidence="2" key="1">
    <citation type="journal article" date="2012" name="PLoS ONE">
        <title>The Mitochondrial Genome of the Lycophyte Huperzia squarrosa: The Most Archaic Form in Vascular Plants.</title>
        <authorList>
            <person name="Liu Y."/>
            <person name="Wang B."/>
            <person name="Cui P."/>
            <person name="Li L."/>
            <person name="Xue J.Y."/>
            <person name="Yu J."/>
            <person name="Qiu Y.L."/>
        </authorList>
    </citation>
    <scope>NUCLEOTIDE SEQUENCE</scope>
</reference>
<protein>
    <submittedName>
        <fullName evidence="2">Uncharacterized protein</fullName>
    </submittedName>
</protein>
<proteinExistence type="predicted"/>
<dbReference type="AlphaFoldDB" id="H9M8C0"/>
<dbReference type="GeneID" id="12354392"/>
<evidence type="ECO:0000256" key="1">
    <source>
        <dbReference type="SAM" id="MobiDB-lite"/>
    </source>
</evidence>
<feature type="region of interest" description="Disordered" evidence="1">
    <location>
        <begin position="67"/>
        <end position="89"/>
    </location>
</feature>
<keyword evidence="2" id="KW-0496">Mitochondrion</keyword>
<evidence type="ECO:0000313" key="2">
    <source>
        <dbReference type="EMBL" id="AEV55827.1"/>
    </source>
</evidence>